<dbReference type="AlphaFoldDB" id="A0A8B8F548"/>
<dbReference type="InterPro" id="IPR027124">
    <property type="entry name" value="Swc5/CFDP1/2"/>
</dbReference>
<dbReference type="InterPro" id="IPR036691">
    <property type="entry name" value="Endo/exonu/phosph_ase_sf"/>
</dbReference>
<reference evidence="2" key="1">
    <citation type="submission" date="2025-08" db="UniProtKB">
        <authorList>
            <consortium name="RefSeq"/>
        </authorList>
    </citation>
    <scope>IDENTIFICATION</scope>
    <source>
        <tissue evidence="2">Whole body</tissue>
    </source>
</reference>
<gene>
    <name evidence="2" type="primary">LOC112679751</name>
</gene>
<dbReference type="OrthoDB" id="6627613at2759"/>
<dbReference type="Gene3D" id="3.60.10.10">
    <property type="entry name" value="Endonuclease/exonuclease/phosphatase"/>
    <property type="match status" value="1"/>
</dbReference>
<sequence>MSLYRTEACQNLVEVLDVYKIKVAGIQERHHNGCGFAVHETIEPYIKEFNPISERLAVLRIDTEPINIALICTYATTESADEDIKDTFNEDLIQAYEKLPENTIKIVLGDFNAKCGREIQFSHTLGKESLHDTSNGNGLRLTLFATVKNMIISSTTFPHKKIYKGTWKSPDDVTINQIDHVLIQKRSRSCIRDVRSYRRADCDTDYFLVVAKFKLKLLSQKRLRSINNIPYNLERLKDDKTQQEYSVKMREYVENIEKEDIENEWSKISKAIKKVAEQVIGKLKSGNKKWYSEKCREAIEKRLMSRDNYVKLNDANTKKIYGIERKNCKRIIQREKRNFLNGILQEAEKDCSQGSIRNFFRTIRQYKSFNPSLKAIKNRD</sequence>
<organism evidence="1 2">
    <name type="scientific">Sipha flava</name>
    <name type="common">yellow sugarcane aphid</name>
    <dbReference type="NCBI Taxonomy" id="143950"/>
    <lineage>
        <taxon>Eukaryota</taxon>
        <taxon>Metazoa</taxon>
        <taxon>Ecdysozoa</taxon>
        <taxon>Arthropoda</taxon>
        <taxon>Hexapoda</taxon>
        <taxon>Insecta</taxon>
        <taxon>Pterygota</taxon>
        <taxon>Neoptera</taxon>
        <taxon>Paraneoptera</taxon>
        <taxon>Hemiptera</taxon>
        <taxon>Sternorrhyncha</taxon>
        <taxon>Aphidomorpha</taxon>
        <taxon>Aphidoidea</taxon>
        <taxon>Aphididae</taxon>
        <taxon>Sipha</taxon>
    </lineage>
</organism>
<dbReference type="GeneID" id="112679751"/>
<protein>
    <submittedName>
        <fullName evidence="2">Craniofacial development protein 2-like</fullName>
    </submittedName>
</protein>
<dbReference type="PANTHER" id="PTHR23227">
    <property type="entry name" value="BUCENTAUR RELATED"/>
    <property type="match status" value="1"/>
</dbReference>
<name>A0A8B8F548_9HEMI</name>
<dbReference type="SUPFAM" id="SSF56219">
    <property type="entry name" value="DNase I-like"/>
    <property type="match status" value="1"/>
</dbReference>
<proteinExistence type="predicted"/>
<keyword evidence="1" id="KW-1185">Reference proteome</keyword>
<dbReference type="PANTHER" id="PTHR23227:SF67">
    <property type="entry name" value="CRANIOFACIAL DEVELOPMENT PROTEIN 2-LIKE"/>
    <property type="match status" value="1"/>
</dbReference>
<evidence type="ECO:0000313" key="1">
    <source>
        <dbReference type="Proteomes" id="UP000694846"/>
    </source>
</evidence>
<dbReference type="Proteomes" id="UP000694846">
    <property type="component" value="Unplaced"/>
</dbReference>
<accession>A0A8B8F548</accession>
<dbReference type="RefSeq" id="XP_025405447.1">
    <property type="nucleotide sequence ID" value="XM_025549662.1"/>
</dbReference>
<evidence type="ECO:0000313" key="2">
    <source>
        <dbReference type="RefSeq" id="XP_025405447.1"/>
    </source>
</evidence>